<proteinExistence type="inferred from homology"/>
<dbReference type="STRING" id="1416806.CAL12_20875"/>
<dbReference type="PANTHER" id="PTHR42928:SF5">
    <property type="entry name" value="BLR1237 PROTEIN"/>
    <property type="match status" value="1"/>
</dbReference>
<dbReference type="PANTHER" id="PTHR42928">
    <property type="entry name" value="TRICARBOXYLATE-BINDING PROTEIN"/>
    <property type="match status" value="1"/>
</dbReference>
<dbReference type="Gene3D" id="3.40.190.10">
    <property type="entry name" value="Periplasmic binding protein-like II"/>
    <property type="match status" value="1"/>
</dbReference>
<dbReference type="SUPFAM" id="SSF53850">
    <property type="entry name" value="Periplasmic binding protein-like II"/>
    <property type="match status" value="1"/>
</dbReference>
<sequence>MGSSPVGVMARRFPHRSRGPDRCAIEAIAAVPKMVYRSILRSRTWPGRQTPVCPKVIGDNDMKLPCRLVLYAAMSVVLALGPYCAAHAETASGGAYPNRPIRMISPYEPGGGVDIMARMVAQNLTRELGVSVVVENRPGAGGVVGTQSLTTAPPDGYTLILDSPSPLVVAPYLMKKLNYDPQQDLEPVSLIADVPAVLLVKNDSPIHSVKDLLDLARKEPGKLTFSSSGLGGTAHLSAQLLKVLSGADMLHVPYKGTAPAIQAVMTGEVTMTFADMTAGLAFVKNHQLRAVAVTTPQRNPALPDVPTVAETVPGYASSVWYGVLAPKGTPRPVIDKLNREIVKFVHAPAVHKMLVDEGADPIGSTPEQFRDFIRAESQRWGDVIRKSGIQPQ</sequence>
<accession>A0A1W6YPT9</accession>
<evidence type="ECO:0008006" key="4">
    <source>
        <dbReference type="Google" id="ProtNLM"/>
    </source>
</evidence>
<evidence type="ECO:0000313" key="2">
    <source>
        <dbReference type="EMBL" id="ARP83028.1"/>
    </source>
</evidence>
<dbReference type="InterPro" id="IPR042100">
    <property type="entry name" value="Bug_dom1"/>
</dbReference>
<dbReference type="InterPro" id="IPR005064">
    <property type="entry name" value="BUG"/>
</dbReference>
<name>A0A1W6YPT9_9BORD</name>
<protein>
    <recommendedName>
        <fullName evidence="4">LacI family transcriptional regulator</fullName>
    </recommendedName>
</protein>
<dbReference type="KEGG" id="bgv:CAL12_20875"/>
<dbReference type="Proteomes" id="UP000194151">
    <property type="component" value="Chromosome"/>
</dbReference>
<organism evidence="2 3">
    <name type="scientific">Bordetella genomosp. 8</name>
    <dbReference type="NCBI Taxonomy" id="1416806"/>
    <lineage>
        <taxon>Bacteria</taxon>
        <taxon>Pseudomonadati</taxon>
        <taxon>Pseudomonadota</taxon>
        <taxon>Betaproteobacteria</taxon>
        <taxon>Burkholderiales</taxon>
        <taxon>Alcaligenaceae</taxon>
        <taxon>Bordetella</taxon>
    </lineage>
</organism>
<dbReference type="CDD" id="cd13578">
    <property type="entry name" value="PBP2_Bug27"/>
    <property type="match status" value="1"/>
</dbReference>
<dbReference type="Gene3D" id="3.40.190.150">
    <property type="entry name" value="Bordetella uptake gene, domain 1"/>
    <property type="match status" value="1"/>
</dbReference>
<gene>
    <name evidence="2" type="ORF">CAL12_20875</name>
</gene>
<evidence type="ECO:0000313" key="3">
    <source>
        <dbReference type="Proteomes" id="UP000194151"/>
    </source>
</evidence>
<reference evidence="2 3" key="1">
    <citation type="submission" date="2017-05" db="EMBL/GenBank/DDBJ databases">
        <title>Complete and WGS of Bordetella genogroups.</title>
        <authorList>
            <person name="Spilker T."/>
            <person name="LiPuma J."/>
        </authorList>
    </citation>
    <scope>NUCLEOTIDE SEQUENCE [LARGE SCALE GENOMIC DNA]</scope>
    <source>
        <strain evidence="2 3">AU19157</strain>
    </source>
</reference>
<comment type="similarity">
    <text evidence="1">Belongs to the UPF0065 (bug) family.</text>
</comment>
<keyword evidence="3" id="KW-1185">Reference proteome</keyword>
<evidence type="ECO:0000256" key="1">
    <source>
        <dbReference type="ARBA" id="ARBA00006987"/>
    </source>
</evidence>
<dbReference type="Pfam" id="PF03401">
    <property type="entry name" value="TctC"/>
    <property type="match status" value="1"/>
</dbReference>
<dbReference type="AlphaFoldDB" id="A0A1W6YPT9"/>
<dbReference type="EMBL" id="CP021108">
    <property type="protein sequence ID" value="ARP83028.1"/>
    <property type="molecule type" value="Genomic_DNA"/>
</dbReference>